<feature type="region of interest" description="Disordered" evidence="2">
    <location>
        <begin position="1"/>
        <end position="27"/>
    </location>
</feature>
<name>A0A2T5K9T5_9RHOB</name>
<dbReference type="Proteomes" id="UP000244060">
    <property type="component" value="Unassembled WGS sequence"/>
</dbReference>
<evidence type="ECO:0000259" key="3">
    <source>
        <dbReference type="Pfam" id="PF04809"/>
    </source>
</evidence>
<reference evidence="4 5" key="1">
    <citation type="submission" date="2018-04" db="EMBL/GenBank/DDBJ databases">
        <title>Genomic Encyclopedia of Type Strains, Phase III (KMG-III): the genomes of soil and plant-associated and newly described type strains.</title>
        <authorList>
            <person name="Whitman W."/>
        </authorList>
    </citation>
    <scope>NUCLEOTIDE SEQUENCE [LARGE SCALE GENOMIC DNA]</scope>
    <source>
        <strain evidence="4 5">KA25</strain>
    </source>
</reference>
<dbReference type="AlphaFoldDB" id="A0A2T5K9T5"/>
<evidence type="ECO:0000256" key="2">
    <source>
        <dbReference type="SAM" id="MobiDB-lite"/>
    </source>
</evidence>
<protein>
    <submittedName>
        <fullName evidence="4">Hydrogenase-1 operon protein HyaF</fullName>
    </submittedName>
</protein>
<keyword evidence="5" id="KW-1185">Reference proteome</keyword>
<comment type="similarity">
    <text evidence="1">Belongs to the HupH/HyaF family.</text>
</comment>
<dbReference type="Gene3D" id="3.30.1370.140">
    <property type="entry name" value="HupH hydrogenase expression protein, C-terminal domain"/>
    <property type="match status" value="2"/>
</dbReference>
<dbReference type="Pfam" id="PF04809">
    <property type="entry name" value="HupH_C"/>
    <property type="match status" value="2"/>
</dbReference>
<dbReference type="OrthoDB" id="6560677at2"/>
<dbReference type="InterPro" id="IPR038527">
    <property type="entry name" value="HupH_C_sf"/>
</dbReference>
<evidence type="ECO:0000256" key="1">
    <source>
        <dbReference type="ARBA" id="ARBA00010832"/>
    </source>
</evidence>
<dbReference type="RefSeq" id="WP_108220594.1">
    <property type="nucleotide sequence ID" value="NZ_CP090022.1"/>
</dbReference>
<evidence type="ECO:0000313" key="5">
    <source>
        <dbReference type="Proteomes" id="UP000244060"/>
    </source>
</evidence>
<feature type="domain" description="HupH hydrogenase expression protein C-terminal" evidence="3">
    <location>
        <begin position="159"/>
        <end position="276"/>
    </location>
</feature>
<dbReference type="EMBL" id="QAOT01000005">
    <property type="protein sequence ID" value="PTR19173.1"/>
    <property type="molecule type" value="Genomic_DNA"/>
</dbReference>
<accession>A0A2T5K9T5</accession>
<proteinExistence type="inferred from homology"/>
<evidence type="ECO:0000313" key="4">
    <source>
        <dbReference type="EMBL" id="PTR19173.1"/>
    </source>
</evidence>
<feature type="domain" description="HupH hydrogenase expression protein C-terminal" evidence="3">
    <location>
        <begin position="51"/>
        <end position="139"/>
    </location>
</feature>
<organism evidence="4 5">
    <name type="scientific">Cereibacter azotoformans</name>
    <dbReference type="NCBI Taxonomy" id="43057"/>
    <lineage>
        <taxon>Bacteria</taxon>
        <taxon>Pseudomonadati</taxon>
        <taxon>Pseudomonadota</taxon>
        <taxon>Alphaproteobacteria</taxon>
        <taxon>Rhodobacterales</taxon>
        <taxon>Paracoccaceae</taxon>
        <taxon>Cereibacter</taxon>
    </lineage>
</organism>
<dbReference type="InterPro" id="IPR006894">
    <property type="entry name" value="HupH_Hydgase_express_prot_C"/>
</dbReference>
<comment type="caution">
    <text evidence="4">The sequence shown here is derived from an EMBL/GenBank/DDBJ whole genome shotgun (WGS) entry which is preliminary data.</text>
</comment>
<sequence length="277" mass="29445">MNPFNLPPTGFGPGSQPSEGDDELTFMPLPSGMRTYSAHLPDVENTSRVAPAIALLKDVAAACDAASRGGPGAGFDLSGLDPENRALLAETLGQGEVSMRLRGIPPLMVQESVFAGVWAVAGQGVQRIEVGPVPEAARTRAFAPVRPALTPVGDRPQGVVNAPALLAELLEKSVTWQAGDEPWVVNLSLLPHTEEDLAWLDRMLGEGAVTILSRGYGNCRVTATAAPQVWRVQYFNSMDTLILDTFEVTRMPEVALAAPEDLADSGARILEVLEAIR</sequence>
<gene>
    <name evidence="4" type="ORF">C8J28_10514</name>
</gene>